<dbReference type="Proteomes" id="UP000215914">
    <property type="component" value="Unassembled WGS sequence"/>
</dbReference>
<dbReference type="AlphaFoldDB" id="A0A9K3NNL2"/>
<accession>A0A9K3NNL2</accession>
<comment type="caution">
    <text evidence="1">The sequence shown here is derived from an EMBL/GenBank/DDBJ whole genome shotgun (WGS) entry which is preliminary data.</text>
</comment>
<reference evidence="1" key="1">
    <citation type="journal article" date="2017" name="Nature">
        <title>The sunflower genome provides insights into oil metabolism, flowering and Asterid evolution.</title>
        <authorList>
            <person name="Badouin H."/>
            <person name="Gouzy J."/>
            <person name="Grassa C.J."/>
            <person name="Murat F."/>
            <person name="Staton S.E."/>
            <person name="Cottret L."/>
            <person name="Lelandais-Briere C."/>
            <person name="Owens G.L."/>
            <person name="Carrere S."/>
            <person name="Mayjonade B."/>
            <person name="Legrand L."/>
            <person name="Gill N."/>
            <person name="Kane N.C."/>
            <person name="Bowers J.E."/>
            <person name="Hubner S."/>
            <person name="Bellec A."/>
            <person name="Berard A."/>
            <person name="Berges H."/>
            <person name="Blanchet N."/>
            <person name="Boniface M.C."/>
            <person name="Brunel D."/>
            <person name="Catrice O."/>
            <person name="Chaidir N."/>
            <person name="Claudel C."/>
            <person name="Donnadieu C."/>
            <person name="Faraut T."/>
            <person name="Fievet G."/>
            <person name="Helmstetter N."/>
            <person name="King M."/>
            <person name="Knapp S.J."/>
            <person name="Lai Z."/>
            <person name="Le Paslier M.C."/>
            <person name="Lippi Y."/>
            <person name="Lorenzon L."/>
            <person name="Mandel J.R."/>
            <person name="Marage G."/>
            <person name="Marchand G."/>
            <person name="Marquand E."/>
            <person name="Bret-Mestries E."/>
            <person name="Morien E."/>
            <person name="Nambeesan S."/>
            <person name="Nguyen T."/>
            <person name="Pegot-Espagnet P."/>
            <person name="Pouilly N."/>
            <person name="Raftis F."/>
            <person name="Sallet E."/>
            <person name="Schiex T."/>
            <person name="Thomas J."/>
            <person name="Vandecasteele C."/>
            <person name="Vares D."/>
            <person name="Vear F."/>
            <person name="Vautrin S."/>
            <person name="Crespi M."/>
            <person name="Mangin B."/>
            <person name="Burke J.M."/>
            <person name="Salse J."/>
            <person name="Munos S."/>
            <person name="Vincourt P."/>
            <person name="Rieseberg L.H."/>
            <person name="Langlade N.B."/>
        </authorList>
    </citation>
    <scope>NUCLEOTIDE SEQUENCE</scope>
    <source>
        <tissue evidence="1">Leaves</tissue>
    </source>
</reference>
<gene>
    <name evidence="1" type="ORF">HanXRQr2_Chr05g0227631</name>
</gene>
<dbReference type="EMBL" id="MNCJ02000320">
    <property type="protein sequence ID" value="KAF5806959.1"/>
    <property type="molecule type" value="Genomic_DNA"/>
</dbReference>
<organism evidence="1 2">
    <name type="scientific">Helianthus annuus</name>
    <name type="common">Common sunflower</name>
    <dbReference type="NCBI Taxonomy" id="4232"/>
    <lineage>
        <taxon>Eukaryota</taxon>
        <taxon>Viridiplantae</taxon>
        <taxon>Streptophyta</taxon>
        <taxon>Embryophyta</taxon>
        <taxon>Tracheophyta</taxon>
        <taxon>Spermatophyta</taxon>
        <taxon>Magnoliopsida</taxon>
        <taxon>eudicotyledons</taxon>
        <taxon>Gunneridae</taxon>
        <taxon>Pentapetalae</taxon>
        <taxon>asterids</taxon>
        <taxon>campanulids</taxon>
        <taxon>Asterales</taxon>
        <taxon>Asteraceae</taxon>
        <taxon>Asteroideae</taxon>
        <taxon>Heliantheae alliance</taxon>
        <taxon>Heliantheae</taxon>
        <taxon>Helianthus</taxon>
    </lineage>
</organism>
<protein>
    <submittedName>
        <fullName evidence="1">Uncharacterized protein</fullName>
    </submittedName>
</protein>
<proteinExistence type="predicted"/>
<keyword evidence="2" id="KW-1185">Reference proteome</keyword>
<evidence type="ECO:0000313" key="1">
    <source>
        <dbReference type="EMBL" id="KAF5806959.1"/>
    </source>
</evidence>
<reference evidence="1" key="2">
    <citation type="submission" date="2020-06" db="EMBL/GenBank/DDBJ databases">
        <title>Helianthus annuus Genome sequencing and assembly Release 2.</title>
        <authorList>
            <person name="Gouzy J."/>
            <person name="Langlade N."/>
            <person name="Munos S."/>
        </authorList>
    </citation>
    <scope>NUCLEOTIDE SEQUENCE</scope>
    <source>
        <tissue evidence="1">Leaves</tissue>
    </source>
</reference>
<name>A0A9K3NNL2_HELAN</name>
<evidence type="ECO:0000313" key="2">
    <source>
        <dbReference type="Proteomes" id="UP000215914"/>
    </source>
</evidence>
<sequence>MKIVKFGFVMQHMYQLEPIMDRNIIHVMKQGNNYPFITNNKHFFLHINSIQL</sequence>
<dbReference type="Gramene" id="mRNA:HanXRQr2_Chr05g0227631">
    <property type="protein sequence ID" value="CDS:HanXRQr2_Chr05g0227631.1"/>
    <property type="gene ID" value="HanXRQr2_Chr05g0227631"/>
</dbReference>